<comment type="subunit">
    <text evidence="6">Homodimer.</text>
</comment>
<proteinExistence type="inferred from homology"/>
<dbReference type="PIRSF" id="PIRSF000190">
    <property type="entry name" value="Pyd_amn-ph_oxd"/>
    <property type="match status" value="1"/>
</dbReference>
<name>A0A9X2RI42_9PROT</name>
<dbReference type="PANTHER" id="PTHR10851">
    <property type="entry name" value="PYRIDOXINE-5-PHOSPHATE OXIDASE"/>
    <property type="match status" value="1"/>
</dbReference>
<keyword evidence="5 6" id="KW-0664">Pyridoxine biosynthesis</keyword>
<dbReference type="SUPFAM" id="SSF50475">
    <property type="entry name" value="FMN-binding split barrel"/>
    <property type="match status" value="1"/>
</dbReference>
<evidence type="ECO:0000259" key="9">
    <source>
        <dbReference type="Pfam" id="PF01243"/>
    </source>
</evidence>
<comment type="caution">
    <text evidence="11">The sequence shown here is derived from an EMBL/GenBank/DDBJ whole genome shotgun (WGS) entry which is preliminary data.</text>
</comment>
<evidence type="ECO:0000256" key="5">
    <source>
        <dbReference type="ARBA" id="ARBA00023096"/>
    </source>
</evidence>
<feature type="binding site" evidence="6 7">
    <location>
        <position position="206"/>
    </location>
    <ligand>
        <name>FMN</name>
        <dbReference type="ChEBI" id="CHEBI:58210"/>
    </ligand>
</feature>
<dbReference type="InterPro" id="IPR000659">
    <property type="entry name" value="Pyridox_Oxase"/>
</dbReference>
<feature type="region of interest" description="Disordered" evidence="8">
    <location>
        <begin position="1"/>
        <end position="24"/>
    </location>
</feature>
<dbReference type="GO" id="GO:0004733">
    <property type="term" value="F:pyridoxamine phosphate oxidase activity"/>
    <property type="evidence" value="ECO:0007669"/>
    <property type="project" value="UniProtKB-UniRule"/>
</dbReference>
<feature type="binding site" evidence="6">
    <location>
        <position position="88"/>
    </location>
    <ligand>
        <name>substrate</name>
    </ligand>
</feature>
<dbReference type="PANTHER" id="PTHR10851:SF0">
    <property type="entry name" value="PYRIDOXINE-5'-PHOSPHATE OXIDASE"/>
    <property type="match status" value="1"/>
</dbReference>
<feature type="domain" description="Pyridoxamine 5'-phosphate oxidase N-terminal" evidence="9">
    <location>
        <begin position="61"/>
        <end position="179"/>
    </location>
</feature>
<feature type="domain" description="Pyridoxine 5'-phosphate oxidase dimerisation C-terminal" evidence="10">
    <location>
        <begin position="193"/>
        <end position="233"/>
    </location>
</feature>
<evidence type="ECO:0000313" key="12">
    <source>
        <dbReference type="Proteomes" id="UP001142610"/>
    </source>
</evidence>
<dbReference type="EC" id="1.4.3.5" evidence="6"/>
<dbReference type="InterPro" id="IPR011576">
    <property type="entry name" value="Pyridox_Oxase_N"/>
</dbReference>
<accession>A0A9X2RI42</accession>
<feature type="binding site" evidence="6 7">
    <location>
        <position position="126"/>
    </location>
    <ligand>
        <name>FMN</name>
        <dbReference type="ChEBI" id="CHEBI:58210"/>
    </ligand>
</feature>
<feature type="binding site" evidence="6">
    <location>
        <begin position="212"/>
        <end position="214"/>
    </location>
    <ligand>
        <name>substrate</name>
    </ligand>
</feature>
<feature type="binding site" evidence="6 7">
    <location>
        <position position="216"/>
    </location>
    <ligand>
        <name>FMN</name>
        <dbReference type="ChEBI" id="CHEBI:58210"/>
    </ligand>
</feature>
<evidence type="ECO:0000256" key="4">
    <source>
        <dbReference type="ARBA" id="ARBA00023002"/>
    </source>
</evidence>
<protein>
    <recommendedName>
        <fullName evidence="6">Pyridoxine/pyridoxamine 5'-phosphate oxidase</fullName>
        <ecNumber evidence="6">1.4.3.5</ecNumber>
    </recommendedName>
    <alternativeName>
        <fullName evidence="6">PNP/PMP oxidase</fullName>
        <shortName evidence="6">PNPOx</shortName>
    </alternativeName>
    <alternativeName>
        <fullName evidence="6">Pyridoxal 5'-phosphate synthase</fullName>
    </alternativeName>
</protein>
<comment type="pathway">
    <text evidence="6">Cofactor metabolism; pyridoxal 5'-phosphate salvage; pyridoxal 5'-phosphate from pyridoxamine 5'-phosphate: step 1/1.</text>
</comment>
<feature type="binding site" evidence="6 7">
    <location>
        <begin position="83"/>
        <end position="88"/>
    </location>
    <ligand>
        <name>FMN</name>
        <dbReference type="ChEBI" id="CHEBI:58210"/>
    </ligand>
</feature>
<feature type="binding site" evidence="6">
    <location>
        <position position="144"/>
    </location>
    <ligand>
        <name>substrate</name>
    </ligand>
</feature>
<feature type="compositionally biased region" description="Acidic residues" evidence="8">
    <location>
        <begin position="1"/>
        <end position="10"/>
    </location>
</feature>
<dbReference type="EMBL" id="JANIBC010000006">
    <property type="protein sequence ID" value="MCQ8185564.1"/>
    <property type="molecule type" value="Genomic_DNA"/>
</dbReference>
<evidence type="ECO:0000256" key="2">
    <source>
        <dbReference type="ARBA" id="ARBA00022630"/>
    </source>
</evidence>
<comment type="catalytic activity">
    <reaction evidence="6">
        <text>pyridoxine 5'-phosphate + O2 = pyridoxal 5'-phosphate + H2O2</text>
        <dbReference type="Rhea" id="RHEA:15149"/>
        <dbReference type="ChEBI" id="CHEBI:15379"/>
        <dbReference type="ChEBI" id="CHEBI:16240"/>
        <dbReference type="ChEBI" id="CHEBI:58589"/>
        <dbReference type="ChEBI" id="CHEBI:597326"/>
        <dbReference type="EC" id="1.4.3.5"/>
    </reaction>
</comment>
<comment type="cofactor">
    <cofactor evidence="6 7">
        <name>FMN</name>
        <dbReference type="ChEBI" id="CHEBI:58210"/>
    </cofactor>
    <text evidence="6 7">Binds 1 FMN per subunit.</text>
</comment>
<dbReference type="InterPro" id="IPR019740">
    <property type="entry name" value="Pyridox_Oxase_CS"/>
</dbReference>
<feature type="binding site" evidence="6">
    <location>
        <position position="152"/>
    </location>
    <ligand>
        <name>substrate</name>
    </ligand>
</feature>
<sequence length="233" mass="27051">MTDQPSDTDDLIPATPTAEDYAEEAKAQEAFGVEDDQGDVFGEEQDPLTILSDWLKLARKHEINDPNAMCVASVDRDGSPDARMVLLKELDHGLTFYTNMQSAKGEQLLHNPACTALFHWKSIRRQVRLRGQAVPLSDKEADDYFARRDRGSRIGAWASQQSRPMSEPDILKTRIDDFESLFEDREVPRPEWWRGFRIVPRSVEFWVNRPFRLHDRKRFTREGDEWVTEILYP</sequence>
<feature type="binding site" evidence="6">
    <location>
        <position position="148"/>
    </location>
    <ligand>
        <name>substrate</name>
    </ligand>
</feature>
<evidence type="ECO:0000256" key="3">
    <source>
        <dbReference type="ARBA" id="ARBA00022643"/>
    </source>
</evidence>
<reference evidence="11" key="1">
    <citation type="submission" date="2022-07" db="EMBL/GenBank/DDBJ databases">
        <title>Parvularcula maris sp. nov., an algicidal bacterium isolated from seawater.</title>
        <authorList>
            <person name="Li F."/>
        </authorList>
    </citation>
    <scope>NUCLEOTIDE SEQUENCE</scope>
    <source>
        <strain evidence="11">BGMRC 0090</strain>
    </source>
</reference>
<comment type="catalytic activity">
    <reaction evidence="6">
        <text>pyridoxamine 5'-phosphate + O2 + H2O = pyridoxal 5'-phosphate + H2O2 + NH4(+)</text>
        <dbReference type="Rhea" id="RHEA:15817"/>
        <dbReference type="ChEBI" id="CHEBI:15377"/>
        <dbReference type="ChEBI" id="CHEBI:15379"/>
        <dbReference type="ChEBI" id="CHEBI:16240"/>
        <dbReference type="ChEBI" id="CHEBI:28938"/>
        <dbReference type="ChEBI" id="CHEBI:58451"/>
        <dbReference type="ChEBI" id="CHEBI:597326"/>
        <dbReference type="EC" id="1.4.3.5"/>
    </reaction>
</comment>
<comment type="pathway">
    <text evidence="6">Cofactor metabolism; pyridoxal 5'-phosphate salvage; pyridoxal 5'-phosphate from pyridoxine 5'-phosphate: step 1/1.</text>
</comment>
<evidence type="ECO:0000256" key="8">
    <source>
        <dbReference type="SAM" id="MobiDB-lite"/>
    </source>
</evidence>
<keyword evidence="4 6" id="KW-0560">Oxidoreductase</keyword>
<dbReference type="Proteomes" id="UP001142610">
    <property type="component" value="Unassembled WGS sequence"/>
</dbReference>
<comment type="caution">
    <text evidence="6">Lacks conserved residue(s) required for the propagation of feature annotation.</text>
</comment>
<evidence type="ECO:0000259" key="10">
    <source>
        <dbReference type="Pfam" id="PF10590"/>
    </source>
</evidence>
<evidence type="ECO:0000256" key="1">
    <source>
        <dbReference type="ARBA" id="ARBA00007301"/>
    </source>
</evidence>
<dbReference type="InterPro" id="IPR012349">
    <property type="entry name" value="Split_barrel_FMN-bd"/>
</dbReference>
<feature type="binding site" evidence="6 7">
    <location>
        <begin position="97"/>
        <end position="98"/>
    </location>
    <ligand>
        <name>FMN</name>
        <dbReference type="ChEBI" id="CHEBI:58210"/>
    </ligand>
</feature>
<organism evidence="11 12">
    <name type="scientific">Parvularcula maris</name>
    <dbReference type="NCBI Taxonomy" id="2965077"/>
    <lineage>
        <taxon>Bacteria</taxon>
        <taxon>Pseudomonadati</taxon>
        <taxon>Pseudomonadota</taxon>
        <taxon>Alphaproteobacteria</taxon>
        <taxon>Parvularculales</taxon>
        <taxon>Parvularculaceae</taxon>
        <taxon>Parvularcula</taxon>
    </lineage>
</organism>
<dbReference type="HAMAP" id="MF_01629">
    <property type="entry name" value="PdxH"/>
    <property type="match status" value="1"/>
</dbReference>
<dbReference type="GO" id="GO:0008615">
    <property type="term" value="P:pyridoxine biosynthetic process"/>
    <property type="evidence" value="ECO:0007669"/>
    <property type="project" value="UniProtKB-UniRule"/>
</dbReference>
<dbReference type="InterPro" id="IPR019576">
    <property type="entry name" value="Pyridoxamine_oxidase_dimer_C"/>
</dbReference>
<dbReference type="Pfam" id="PF01243">
    <property type="entry name" value="PNPOx_N"/>
    <property type="match status" value="1"/>
</dbReference>
<dbReference type="PROSITE" id="PS01064">
    <property type="entry name" value="PYRIDOX_OXIDASE"/>
    <property type="match status" value="1"/>
</dbReference>
<evidence type="ECO:0000256" key="6">
    <source>
        <dbReference type="HAMAP-Rule" id="MF_01629"/>
    </source>
</evidence>
<dbReference type="NCBIfam" id="NF004231">
    <property type="entry name" value="PRK05679.1"/>
    <property type="match status" value="1"/>
</dbReference>
<comment type="function">
    <text evidence="6">Catalyzes the oxidation of either pyridoxine 5'-phosphate (PNP) or pyridoxamine 5'-phosphate (PMP) into pyridoxal 5'-phosphate (PLP).</text>
</comment>
<feature type="binding site" evidence="6 7">
    <location>
        <position position="104"/>
    </location>
    <ligand>
        <name>FMN</name>
        <dbReference type="ChEBI" id="CHEBI:58210"/>
    </ligand>
</feature>
<gene>
    <name evidence="6 11" type="primary">pdxH</name>
    <name evidence="11" type="ORF">NOG11_09155</name>
</gene>
<comment type="similarity">
    <text evidence="1 6">Belongs to the pyridoxamine 5'-phosphate oxidase family.</text>
</comment>
<dbReference type="NCBIfam" id="TIGR00558">
    <property type="entry name" value="pdxH"/>
    <property type="match status" value="1"/>
</dbReference>
<feature type="binding site" evidence="6 7">
    <location>
        <begin position="161"/>
        <end position="162"/>
    </location>
    <ligand>
        <name>FMN</name>
        <dbReference type="ChEBI" id="CHEBI:58210"/>
    </ligand>
</feature>
<keyword evidence="12" id="KW-1185">Reference proteome</keyword>
<dbReference type="RefSeq" id="WP_256619454.1">
    <property type="nucleotide sequence ID" value="NZ_JANIBC010000006.1"/>
</dbReference>
<keyword evidence="3 6" id="KW-0288">FMN</keyword>
<evidence type="ECO:0000313" key="11">
    <source>
        <dbReference type="EMBL" id="MCQ8185564.1"/>
    </source>
</evidence>
<dbReference type="Pfam" id="PF10590">
    <property type="entry name" value="PNP_phzG_C"/>
    <property type="match status" value="1"/>
</dbReference>
<keyword evidence="2 6" id="KW-0285">Flavoprotein</keyword>
<dbReference type="Gene3D" id="2.30.110.10">
    <property type="entry name" value="Electron Transport, Fmn-binding Protein, Chain A"/>
    <property type="match status" value="1"/>
</dbReference>
<dbReference type="AlphaFoldDB" id="A0A9X2RI42"/>
<dbReference type="GO" id="GO:0010181">
    <property type="term" value="F:FMN binding"/>
    <property type="evidence" value="ECO:0007669"/>
    <property type="project" value="UniProtKB-UniRule"/>
</dbReference>
<evidence type="ECO:0000256" key="7">
    <source>
        <dbReference type="PIRSR" id="PIRSR000190-2"/>
    </source>
</evidence>